<dbReference type="NCBIfam" id="TIGR02532">
    <property type="entry name" value="IV_pilin_GFxxxE"/>
    <property type="match status" value="1"/>
</dbReference>
<dbReference type="Gene3D" id="3.30.700.10">
    <property type="entry name" value="Glycoprotein, Type 4 Pilin"/>
    <property type="match status" value="1"/>
</dbReference>
<accession>A0ABU6DUX3</accession>
<reference evidence="3 4" key="1">
    <citation type="submission" date="2019-08" db="EMBL/GenBank/DDBJ databases">
        <title>Five species of Acinetobacter isolated from floral nectar and animal pollinators.</title>
        <authorList>
            <person name="Hendry T.A."/>
        </authorList>
    </citation>
    <scope>NUCLEOTIDE SEQUENCE [LARGE SCALE GENOMIC DNA]</scope>
    <source>
        <strain evidence="3 4">MD18.27</strain>
    </source>
</reference>
<evidence type="ECO:0000256" key="1">
    <source>
        <dbReference type="ARBA" id="ARBA00022481"/>
    </source>
</evidence>
<dbReference type="InterPro" id="IPR045584">
    <property type="entry name" value="Pilin-like"/>
</dbReference>
<dbReference type="Pfam" id="PF07963">
    <property type="entry name" value="N_methyl"/>
    <property type="match status" value="1"/>
</dbReference>
<name>A0ABU6DUX3_9GAMM</name>
<dbReference type="Proteomes" id="UP001339883">
    <property type="component" value="Unassembled WGS sequence"/>
</dbReference>
<evidence type="ECO:0000313" key="4">
    <source>
        <dbReference type="Proteomes" id="UP001339883"/>
    </source>
</evidence>
<keyword evidence="4" id="KW-1185">Reference proteome</keyword>
<dbReference type="EMBL" id="VTDN01000004">
    <property type="protein sequence ID" value="MEB5476677.1"/>
    <property type="molecule type" value="Genomic_DNA"/>
</dbReference>
<keyword evidence="2" id="KW-1133">Transmembrane helix</keyword>
<dbReference type="InterPro" id="IPR031982">
    <property type="entry name" value="PilE-like"/>
</dbReference>
<gene>
    <name evidence="3" type="ORF">I2F25_06400</name>
</gene>
<sequence length="153" mass="16884">MMKQNGFTLLELMVVVVIVAIFAAIAIPSYQSYMRRNNEGQAIQEMQRISVLLERHKARNFTYKLFSLDGTNQSTNTVTLQNGYTVQVVDGSSTSNAVPLNNDNSPGQTWAIRAQTTDPQNFTLLLTSQGLRCKNQAASNVTFNTCGTGTQGW</sequence>
<dbReference type="SUPFAM" id="SSF54523">
    <property type="entry name" value="Pili subunits"/>
    <property type="match status" value="1"/>
</dbReference>
<dbReference type="PANTHER" id="PTHR30093:SF47">
    <property type="entry name" value="TYPE IV PILUS NON-CORE MINOR PILIN PILE"/>
    <property type="match status" value="1"/>
</dbReference>
<comment type="caution">
    <text evidence="3">The sequence shown here is derived from an EMBL/GenBank/DDBJ whole genome shotgun (WGS) entry which is preliminary data.</text>
</comment>
<evidence type="ECO:0000313" key="3">
    <source>
        <dbReference type="EMBL" id="MEB5476677.1"/>
    </source>
</evidence>
<keyword evidence="2" id="KW-0812">Transmembrane</keyword>
<protein>
    <submittedName>
        <fullName evidence="3">Prepilin-type N-terminal cleavage/methylation domain-containing protein</fullName>
    </submittedName>
</protein>
<proteinExistence type="predicted"/>
<keyword evidence="2" id="KW-0472">Membrane</keyword>
<keyword evidence="1" id="KW-0488">Methylation</keyword>
<organism evidence="3 4">
    <name type="scientific">Acinetobacter pollinis</name>
    <dbReference type="NCBI Taxonomy" id="2605270"/>
    <lineage>
        <taxon>Bacteria</taxon>
        <taxon>Pseudomonadati</taxon>
        <taxon>Pseudomonadota</taxon>
        <taxon>Gammaproteobacteria</taxon>
        <taxon>Moraxellales</taxon>
        <taxon>Moraxellaceae</taxon>
        <taxon>Acinetobacter</taxon>
    </lineage>
</organism>
<dbReference type="InterPro" id="IPR000983">
    <property type="entry name" value="Bac_GSPG_pilin"/>
</dbReference>
<dbReference type="PRINTS" id="PR00813">
    <property type="entry name" value="BCTERIALGSPG"/>
</dbReference>
<dbReference type="PANTHER" id="PTHR30093">
    <property type="entry name" value="GENERAL SECRETION PATHWAY PROTEIN G"/>
    <property type="match status" value="1"/>
</dbReference>
<dbReference type="InterPro" id="IPR012902">
    <property type="entry name" value="N_methyl_site"/>
</dbReference>
<evidence type="ECO:0000256" key="2">
    <source>
        <dbReference type="SAM" id="Phobius"/>
    </source>
</evidence>
<feature type="transmembrane region" description="Helical" evidence="2">
    <location>
        <begin position="6"/>
        <end position="27"/>
    </location>
</feature>
<dbReference type="Pfam" id="PF16732">
    <property type="entry name" value="ComP_DUS"/>
    <property type="match status" value="1"/>
</dbReference>